<feature type="region of interest" description="Disordered" evidence="1">
    <location>
        <begin position="1"/>
        <end position="45"/>
    </location>
</feature>
<gene>
    <name evidence="2" type="ORF">ASPSYDRAFT_779287</name>
</gene>
<name>A0A1L9TND9_9EURO</name>
<dbReference type="AlphaFoldDB" id="A0A1L9TND9"/>
<accession>A0A1L9TND9</accession>
<evidence type="ECO:0000313" key="2">
    <source>
        <dbReference type="EMBL" id="OJJ60922.1"/>
    </source>
</evidence>
<proteinExistence type="predicted"/>
<dbReference type="RefSeq" id="XP_040704728.1">
    <property type="nucleotide sequence ID" value="XM_040850914.1"/>
</dbReference>
<dbReference type="Proteomes" id="UP000184356">
    <property type="component" value="Unassembled WGS sequence"/>
</dbReference>
<dbReference type="VEuPathDB" id="FungiDB:ASPSYDRAFT_779287"/>
<evidence type="ECO:0000313" key="3">
    <source>
        <dbReference type="Proteomes" id="UP000184356"/>
    </source>
</evidence>
<keyword evidence="3" id="KW-1185">Reference proteome</keyword>
<dbReference type="GeneID" id="63766987"/>
<feature type="compositionally biased region" description="Basic and acidic residues" evidence="1">
    <location>
        <begin position="14"/>
        <end position="45"/>
    </location>
</feature>
<sequence length="186" mass="21313">MPPRRIRIGPTKRKMGENPWEGREQRRREAREGKEEKEVRNRKEANTKRRLRITTLSAPTVSLAIFLVSRCDTTVQCAHGESTVVAHVTWCRKPLLEPETGTAYPWLVCPWTCRFESNGLDVLAVYRISAFPTPNSSVRHSDACKGRVNKHARYGIVIILLSPKDYWARLKSDGQQNTEGVEVRLM</sequence>
<feature type="compositionally biased region" description="Basic residues" evidence="1">
    <location>
        <begin position="1"/>
        <end position="13"/>
    </location>
</feature>
<organism evidence="2 3">
    <name type="scientific">Aspergillus sydowii CBS 593.65</name>
    <dbReference type="NCBI Taxonomy" id="1036612"/>
    <lineage>
        <taxon>Eukaryota</taxon>
        <taxon>Fungi</taxon>
        <taxon>Dikarya</taxon>
        <taxon>Ascomycota</taxon>
        <taxon>Pezizomycotina</taxon>
        <taxon>Eurotiomycetes</taxon>
        <taxon>Eurotiomycetidae</taxon>
        <taxon>Eurotiales</taxon>
        <taxon>Aspergillaceae</taxon>
        <taxon>Aspergillus</taxon>
        <taxon>Aspergillus subgen. Nidulantes</taxon>
    </lineage>
</organism>
<dbReference type="EMBL" id="KV878584">
    <property type="protein sequence ID" value="OJJ60922.1"/>
    <property type="molecule type" value="Genomic_DNA"/>
</dbReference>
<reference evidence="3" key="1">
    <citation type="journal article" date="2017" name="Genome Biol.">
        <title>Comparative genomics reveals high biological diversity and specific adaptations in the industrially and medically important fungal genus Aspergillus.</title>
        <authorList>
            <person name="de Vries R.P."/>
            <person name="Riley R."/>
            <person name="Wiebenga A."/>
            <person name="Aguilar-Osorio G."/>
            <person name="Amillis S."/>
            <person name="Uchima C.A."/>
            <person name="Anderluh G."/>
            <person name="Asadollahi M."/>
            <person name="Askin M."/>
            <person name="Barry K."/>
            <person name="Battaglia E."/>
            <person name="Bayram O."/>
            <person name="Benocci T."/>
            <person name="Braus-Stromeyer S.A."/>
            <person name="Caldana C."/>
            <person name="Canovas D."/>
            <person name="Cerqueira G.C."/>
            <person name="Chen F."/>
            <person name="Chen W."/>
            <person name="Choi C."/>
            <person name="Clum A."/>
            <person name="Dos Santos R.A."/>
            <person name="Damasio A.R."/>
            <person name="Diallinas G."/>
            <person name="Emri T."/>
            <person name="Fekete E."/>
            <person name="Flipphi M."/>
            <person name="Freyberg S."/>
            <person name="Gallo A."/>
            <person name="Gournas C."/>
            <person name="Habgood R."/>
            <person name="Hainaut M."/>
            <person name="Harispe M.L."/>
            <person name="Henrissat B."/>
            <person name="Hilden K.S."/>
            <person name="Hope R."/>
            <person name="Hossain A."/>
            <person name="Karabika E."/>
            <person name="Karaffa L."/>
            <person name="Karanyi Z."/>
            <person name="Krasevec N."/>
            <person name="Kuo A."/>
            <person name="Kusch H."/>
            <person name="LaButti K."/>
            <person name="Lagendijk E.L."/>
            <person name="Lapidus A."/>
            <person name="Levasseur A."/>
            <person name="Lindquist E."/>
            <person name="Lipzen A."/>
            <person name="Logrieco A.F."/>
            <person name="MacCabe A."/>
            <person name="Maekelae M.R."/>
            <person name="Malavazi I."/>
            <person name="Melin P."/>
            <person name="Meyer V."/>
            <person name="Mielnichuk N."/>
            <person name="Miskei M."/>
            <person name="Molnar A.P."/>
            <person name="Mule G."/>
            <person name="Ngan C.Y."/>
            <person name="Orejas M."/>
            <person name="Orosz E."/>
            <person name="Ouedraogo J.P."/>
            <person name="Overkamp K.M."/>
            <person name="Park H.-S."/>
            <person name="Perrone G."/>
            <person name="Piumi F."/>
            <person name="Punt P.J."/>
            <person name="Ram A.F."/>
            <person name="Ramon A."/>
            <person name="Rauscher S."/>
            <person name="Record E."/>
            <person name="Riano-Pachon D.M."/>
            <person name="Robert V."/>
            <person name="Roehrig J."/>
            <person name="Ruller R."/>
            <person name="Salamov A."/>
            <person name="Salih N.S."/>
            <person name="Samson R.A."/>
            <person name="Sandor E."/>
            <person name="Sanguinetti M."/>
            <person name="Schuetze T."/>
            <person name="Sepcic K."/>
            <person name="Shelest E."/>
            <person name="Sherlock G."/>
            <person name="Sophianopoulou V."/>
            <person name="Squina F.M."/>
            <person name="Sun H."/>
            <person name="Susca A."/>
            <person name="Todd R.B."/>
            <person name="Tsang A."/>
            <person name="Unkles S.E."/>
            <person name="van de Wiele N."/>
            <person name="van Rossen-Uffink D."/>
            <person name="Oliveira J.V."/>
            <person name="Vesth T.C."/>
            <person name="Visser J."/>
            <person name="Yu J.-H."/>
            <person name="Zhou M."/>
            <person name="Andersen M.R."/>
            <person name="Archer D.B."/>
            <person name="Baker S.E."/>
            <person name="Benoit I."/>
            <person name="Brakhage A.A."/>
            <person name="Braus G.H."/>
            <person name="Fischer R."/>
            <person name="Frisvad J.C."/>
            <person name="Goldman G.H."/>
            <person name="Houbraken J."/>
            <person name="Oakley B."/>
            <person name="Pocsi I."/>
            <person name="Scazzocchio C."/>
            <person name="Seiboth B."/>
            <person name="vanKuyk P.A."/>
            <person name="Wortman J."/>
            <person name="Dyer P.S."/>
            <person name="Grigoriev I.V."/>
        </authorList>
    </citation>
    <scope>NUCLEOTIDE SEQUENCE [LARGE SCALE GENOMIC DNA]</scope>
    <source>
        <strain evidence="3">CBS 593.65</strain>
    </source>
</reference>
<protein>
    <submittedName>
        <fullName evidence="2">Uncharacterized protein</fullName>
    </submittedName>
</protein>
<evidence type="ECO:0000256" key="1">
    <source>
        <dbReference type="SAM" id="MobiDB-lite"/>
    </source>
</evidence>